<reference evidence="10 11" key="1">
    <citation type="submission" date="2019-06" db="EMBL/GenBank/DDBJ databases">
        <title>Sequencing the genomes of 1000 actinobacteria strains.</title>
        <authorList>
            <person name="Klenk H.-P."/>
        </authorList>
    </citation>
    <scope>NUCLEOTIDE SEQUENCE [LARGE SCALE GENOMIC DNA]</scope>
    <source>
        <strain evidence="10 11">DSM 24083</strain>
    </source>
</reference>
<dbReference type="RefSeq" id="WP_246057164.1">
    <property type="nucleotide sequence ID" value="NZ_BAABAN010000016.1"/>
</dbReference>
<dbReference type="PANTHER" id="PTHR10283:SF82">
    <property type="entry name" value="SOLUTE CARRIER FAMILY 13 MEMBER 2"/>
    <property type="match status" value="1"/>
</dbReference>
<feature type="transmembrane region" description="Helical" evidence="9">
    <location>
        <begin position="106"/>
        <end position="124"/>
    </location>
</feature>
<dbReference type="Pfam" id="PF00939">
    <property type="entry name" value="Na_sulph_symp"/>
    <property type="match status" value="1"/>
</dbReference>
<feature type="transmembrane region" description="Helical" evidence="9">
    <location>
        <begin position="34"/>
        <end position="55"/>
    </location>
</feature>
<sequence>MTVTNQDQAAVDKPAIGSQAGPQDALDSVSKRNWWLVALGPLAGLALGLILPDSLSFEGRAVAGAALWMAIWWITEAAPIPVTSLLPLVLFPLFGMGTMAEVASPYADTVIFLVMGGVILGLAAEKSQLHMRVALLTIRLVGTKPSQIVLGLMMASAFISMWVSNTATAVIMVPIAVSILSLVRSIDPDAVGKKFAASMLLGVAYGVSIGSTATVIGQPPMALMKGYLMESYGFDLTFGTWMLVGVPWAAVMLFIAWIVLTKIVYRPEIDSLPGGKELIRDEHAKLGKMSTAERRVGYIFAAAIFFWIFVPFIAQIGWVAENIPFLSTINDAQVAMAAAIACFIVPVLSRDIVDR</sequence>
<keyword evidence="5 9" id="KW-1133">Transmembrane helix</keyword>
<comment type="caution">
    <text evidence="10">The sequence shown here is derived from an EMBL/GenBank/DDBJ whole genome shotgun (WGS) entry which is preliminary data.</text>
</comment>
<dbReference type="InterPro" id="IPR001898">
    <property type="entry name" value="SLC13A/DASS"/>
</dbReference>
<feature type="region of interest" description="Disordered" evidence="8">
    <location>
        <begin position="1"/>
        <end position="23"/>
    </location>
</feature>
<evidence type="ECO:0000256" key="5">
    <source>
        <dbReference type="ARBA" id="ARBA00022989"/>
    </source>
</evidence>
<comment type="similarity">
    <text evidence="2">Belongs to the SLC13A/DASS transporter (TC 2.A.47) family. NADC subfamily.</text>
</comment>
<evidence type="ECO:0000313" key="11">
    <source>
        <dbReference type="Proteomes" id="UP000319746"/>
    </source>
</evidence>
<dbReference type="GO" id="GO:0005886">
    <property type="term" value="C:plasma membrane"/>
    <property type="evidence" value="ECO:0007669"/>
    <property type="project" value="TreeGrafter"/>
</dbReference>
<evidence type="ECO:0000256" key="1">
    <source>
        <dbReference type="ARBA" id="ARBA00004141"/>
    </source>
</evidence>
<keyword evidence="4 9" id="KW-0812">Transmembrane</keyword>
<dbReference type="GO" id="GO:0008514">
    <property type="term" value="F:organic anion transmembrane transporter activity"/>
    <property type="evidence" value="ECO:0007669"/>
    <property type="project" value="UniProtKB-ARBA"/>
</dbReference>
<evidence type="ECO:0000256" key="9">
    <source>
        <dbReference type="SAM" id="Phobius"/>
    </source>
</evidence>
<feature type="transmembrane region" description="Helical" evidence="9">
    <location>
        <begin position="67"/>
        <end position="94"/>
    </location>
</feature>
<feature type="transmembrane region" description="Helical" evidence="9">
    <location>
        <begin position="296"/>
        <end position="320"/>
    </location>
</feature>
<feature type="transmembrane region" description="Helical" evidence="9">
    <location>
        <begin position="169"/>
        <end position="186"/>
    </location>
</feature>
<evidence type="ECO:0000256" key="3">
    <source>
        <dbReference type="ARBA" id="ARBA00020150"/>
    </source>
</evidence>
<keyword evidence="11" id="KW-1185">Reference proteome</keyword>
<evidence type="ECO:0000256" key="8">
    <source>
        <dbReference type="SAM" id="MobiDB-lite"/>
    </source>
</evidence>
<dbReference type="PANTHER" id="PTHR10283">
    <property type="entry name" value="SOLUTE CARRIER FAMILY 13 MEMBER"/>
    <property type="match status" value="1"/>
</dbReference>
<dbReference type="EMBL" id="VFOU01000001">
    <property type="protein sequence ID" value="TQL74016.1"/>
    <property type="molecule type" value="Genomic_DNA"/>
</dbReference>
<dbReference type="AlphaFoldDB" id="A0A543ANA5"/>
<feature type="transmembrane region" description="Helical" evidence="9">
    <location>
        <begin position="198"/>
        <end position="218"/>
    </location>
</feature>
<evidence type="ECO:0000313" key="10">
    <source>
        <dbReference type="EMBL" id="TQL74016.1"/>
    </source>
</evidence>
<evidence type="ECO:0000256" key="4">
    <source>
        <dbReference type="ARBA" id="ARBA00022692"/>
    </source>
</evidence>
<accession>A0A543ANA5</accession>
<evidence type="ECO:0000256" key="2">
    <source>
        <dbReference type="ARBA" id="ARBA00006772"/>
    </source>
</evidence>
<keyword evidence="6 9" id="KW-0472">Membrane</keyword>
<comment type="subcellular location">
    <subcellularLocation>
        <location evidence="1">Membrane</location>
        <topology evidence="1">Multi-pass membrane protein</topology>
    </subcellularLocation>
</comment>
<dbReference type="Proteomes" id="UP000319746">
    <property type="component" value="Unassembled WGS sequence"/>
</dbReference>
<dbReference type="GO" id="GO:1905039">
    <property type="term" value="P:carboxylic acid transmembrane transport"/>
    <property type="evidence" value="ECO:0007669"/>
    <property type="project" value="UniProtKB-ARBA"/>
</dbReference>
<feature type="transmembrane region" description="Helical" evidence="9">
    <location>
        <begin position="238"/>
        <end position="260"/>
    </location>
</feature>
<organism evidence="10 11">
    <name type="scientific">Enteractinococcus coprophilus</name>
    <dbReference type="NCBI Taxonomy" id="1027633"/>
    <lineage>
        <taxon>Bacteria</taxon>
        <taxon>Bacillati</taxon>
        <taxon>Actinomycetota</taxon>
        <taxon>Actinomycetes</taxon>
        <taxon>Micrococcales</taxon>
        <taxon>Micrococcaceae</taxon>
    </lineage>
</organism>
<gene>
    <name evidence="10" type="ORF">FB556_0466</name>
</gene>
<feature type="transmembrane region" description="Helical" evidence="9">
    <location>
        <begin position="332"/>
        <end position="349"/>
    </location>
</feature>
<name>A0A543ANA5_9MICC</name>
<evidence type="ECO:0000256" key="7">
    <source>
        <dbReference type="ARBA" id="ARBA00031174"/>
    </source>
</evidence>
<protein>
    <recommendedName>
        <fullName evidence="3">Sodium-dependent dicarboxylate transporter SdcS</fullName>
    </recommendedName>
    <alternativeName>
        <fullName evidence="7">Na(+)/dicarboxylate symporter</fullName>
    </alternativeName>
</protein>
<evidence type="ECO:0000256" key="6">
    <source>
        <dbReference type="ARBA" id="ARBA00023136"/>
    </source>
</evidence>
<proteinExistence type="inferred from homology"/>